<dbReference type="GO" id="GO:0006355">
    <property type="term" value="P:regulation of DNA-templated transcription"/>
    <property type="evidence" value="ECO:0007669"/>
    <property type="project" value="InterPro"/>
</dbReference>
<dbReference type="PROSITE" id="PS51332">
    <property type="entry name" value="B12_BINDING"/>
    <property type="match status" value="1"/>
</dbReference>
<name>A0A0C2DSW4_9BACT</name>
<dbReference type="Gene3D" id="1.10.1240.10">
    <property type="entry name" value="Methionine synthase domain"/>
    <property type="match status" value="1"/>
</dbReference>
<organism evidence="3 4">
    <name type="scientific">Geoalkalibacter ferrihydriticus DSM 17813</name>
    <dbReference type="NCBI Taxonomy" id="1121915"/>
    <lineage>
        <taxon>Bacteria</taxon>
        <taxon>Pseudomonadati</taxon>
        <taxon>Thermodesulfobacteriota</taxon>
        <taxon>Desulfuromonadia</taxon>
        <taxon>Desulfuromonadales</taxon>
        <taxon>Geoalkalibacteraceae</taxon>
        <taxon>Geoalkalibacter</taxon>
    </lineage>
</organism>
<evidence type="ECO:0008006" key="5">
    <source>
        <dbReference type="Google" id="ProtNLM"/>
    </source>
</evidence>
<dbReference type="InterPro" id="IPR006158">
    <property type="entry name" value="Cobalamin-bd"/>
</dbReference>
<dbReference type="CDD" id="cd02065">
    <property type="entry name" value="B12-binding_like"/>
    <property type="match status" value="1"/>
</dbReference>
<dbReference type="EMBL" id="JWJD01000003">
    <property type="protein sequence ID" value="KIH76549.1"/>
    <property type="molecule type" value="Genomic_DNA"/>
</dbReference>
<dbReference type="RefSeq" id="WP_040099181.1">
    <property type="nucleotide sequence ID" value="NZ_JWJD01000003.1"/>
</dbReference>
<dbReference type="GO" id="GO:0003677">
    <property type="term" value="F:DNA binding"/>
    <property type="evidence" value="ECO:0007669"/>
    <property type="project" value="InterPro"/>
</dbReference>
<dbReference type="InterPro" id="IPR036724">
    <property type="entry name" value="Cobalamin-bd_sf"/>
</dbReference>
<evidence type="ECO:0000259" key="2">
    <source>
        <dbReference type="PROSITE" id="PS51332"/>
    </source>
</evidence>
<evidence type="ECO:0000259" key="1">
    <source>
        <dbReference type="PROSITE" id="PS50937"/>
    </source>
</evidence>
<dbReference type="InterPro" id="IPR009061">
    <property type="entry name" value="DNA-bd_dom_put_sf"/>
</dbReference>
<dbReference type="GO" id="GO:0031419">
    <property type="term" value="F:cobalamin binding"/>
    <property type="evidence" value="ECO:0007669"/>
    <property type="project" value="InterPro"/>
</dbReference>
<dbReference type="SUPFAM" id="SSF52242">
    <property type="entry name" value="Cobalamin (vitamin B12)-binding domain"/>
    <property type="match status" value="1"/>
</dbReference>
<reference evidence="3 4" key="1">
    <citation type="submission" date="2014-12" db="EMBL/GenBank/DDBJ databases">
        <title>Genomes of Geoalkalibacter ferrihydriticus and Geoalkalibacter subterraneus, two haloalkaliphilic metal-reducing members of the Geobacteraceae.</title>
        <authorList>
            <person name="Badalamenti J.P."/>
            <person name="Torres C.I."/>
            <person name="Krajmalnik-Brown R."/>
            <person name="Bond D.R."/>
        </authorList>
    </citation>
    <scope>NUCLEOTIDE SEQUENCE [LARGE SCALE GENOMIC DNA]</scope>
    <source>
        <strain evidence="3 4">DSM 17813</strain>
    </source>
</reference>
<sequence length="291" mass="32960">MTIQQLSNDLGVGVDTLRIWERRYGCPVPERDSRGHRSYSSKQAEELRVVVKLRNFGMRPAQIFALDALARQELLLQKLDQALPMDSELQRLTAQLPAQQMRRTLQLHLEELGLERFIQEFAVALLQTLDRGWTEGWLTIAREHLVSDRLEELLKARLAVSPQSEDPTRILFLTLSGERHKLGLLMAAALFQAQGFDCLLVNEELPLAEVPALAAELEVEAVALSFSAHYAARQAKQDLAGLRRILDPKIKLLAGGIGIRGRMRMRNLVICTELEKIPNLCRQYFRPVPGK</sequence>
<dbReference type="InterPro" id="IPR036594">
    <property type="entry name" value="Meth_synthase_dom"/>
</dbReference>
<evidence type="ECO:0000313" key="4">
    <source>
        <dbReference type="Proteomes" id="UP000035068"/>
    </source>
</evidence>
<accession>A0A0C2DSW4</accession>
<keyword evidence="4" id="KW-1185">Reference proteome</keyword>
<evidence type="ECO:0000313" key="3">
    <source>
        <dbReference type="EMBL" id="KIH76549.1"/>
    </source>
</evidence>
<dbReference type="Pfam" id="PF13411">
    <property type="entry name" value="MerR_1"/>
    <property type="match status" value="1"/>
</dbReference>
<comment type="caution">
    <text evidence="3">The sequence shown here is derived from an EMBL/GenBank/DDBJ whole genome shotgun (WGS) entry which is preliminary data.</text>
</comment>
<dbReference type="Proteomes" id="UP000035068">
    <property type="component" value="Unassembled WGS sequence"/>
</dbReference>
<gene>
    <name evidence="3" type="ORF">GFER_10260</name>
</gene>
<dbReference type="SUPFAM" id="SSF46955">
    <property type="entry name" value="Putative DNA-binding domain"/>
    <property type="match status" value="1"/>
</dbReference>
<dbReference type="AlphaFoldDB" id="A0A0C2DSW4"/>
<dbReference type="PROSITE" id="PS50937">
    <property type="entry name" value="HTH_MERR_2"/>
    <property type="match status" value="1"/>
</dbReference>
<proteinExistence type="predicted"/>
<protein>
    <recommendedName>
        <fullName evidence="5">MerR family transcriptional regulator</fullName>
    </recommendedName>
</protein>
<dbReference type="Gene3D" id="3.40.50.280">
    <property type="entry name" value="Cobalamin-binding domain"/>
    <property type="match status" value="1"/>
</dbReference>
<feature type="domain" description="B12-binding" evidence="2">
    <location>
        <begin position="167"/>
        <end position="291"/>
    </location>
</feature>
<dbReference type="InterPro" id="IPR000551">
    <property type="entry name" value="MerR-type_HTH_dom"/>
</dbReference>
<dbReference type="SMART" id="SM00422">
    <property type="entry name" value="HTH_MERR"/>
    <property type="match status" value="1"/>
</dbReference>
<dbReference type="GO" id="GO:0046872">
    <property type="term" value="F:metal ion binding"/>
    <property type="evidence" value="ECO:0007669"/>
    <property type="project" value="InterPro"/>
</dbReference>
<feature type="domain" description="HTH merR-type" evidence="1">
    <location>
        <begin position="1"/>
        <end position="69"/>
    </location>
</feature>
<dbReference type="Gene3D" id="1.10.1660.10">
    <property type="match status" value="1"/>
</dbReference>